<evidence type="ECO:0000313" key="2">
    <source>
        <dbReference type="Proteomes" id="UP000595140"/>
    </source>
</evidence>
<dbReference type="AlphaFoldDB" id="A0A484L2Z2"/>
<evidence type="ECO:0000313" key="1">
    <source>
        <dbReference type="EMBL" id="VFQ70660.1"/>
    </source>
</evidence>
<name>A0A484L2Z2_9ASTE</name>
<protein>
    <submittedName>
        <fullName evidence="1">Uncharacterized protein</fullName>
    </submittedName>
</protein>
<accession>A0A484L2Z2</accession>
<keyword evidence="2" id="KW-1185">Reference proteome</keyword>
<reference evidence="1 2" key="1">
    <citation type="submission" date="2018-04" db="EMBL/GenBank/DDBJ databases">
        <authorList>
            <person name="Vogel A."/>
        </authorList>
    </citation>
    <scope>NUCLEOTIDE SEQUENCE [LARGE SCALE GENOMIC DNA]</scope>
</reference>
<organism evidence="1 2">
    <name type="scientific">Cuscuta campestris</name>
    <dbReference type="NCBI Taxonomy" id="132261"/>
    <lineage>
        <taxon>Eukaryota</taxon>
        <taxon>Viridiplantae</taxon>
        <taxon>Streptophyta</taxon>
        <taxon>Embryophyta</taxon>
        <taxon>Tracheophyta</taxon>
        <taxon>Spermatophyta</taxon>
        <taxon>Magnoliopsida</taxon>
        <taxon>eudicotyledons</taxon>
        <taxon>Gunneridae</taxon>
        <taxon>Pentapetalae</taxon>
        <taxon>asterids</taxon>
        <taxon>lamiids</taxon>
        <taxon>Solanales</taxon>
        <taxon>Convolvulaceae</taxon>
        <taxon>Cuscuteae</taxon>
        <taxon>Cuscuta</taxon>
        <taxon>Cuscuta subgen. Grammica</taxon>
        <taxon>Cuscuta sect. Cleistogrammica</taxon>
    </lineage>
</organism>
<dbReference type="Proteomes" id="UP000595140">
    <property type="component" value="Unassembled WGS sequence"/>
</dbReference>
<gene>
    <name evidence="1" type="ORF">CCAM_LOCUS12436</name>
</gene>
<dbReference type="EMBL" id="OOIL02000923">
    <property type="protein sequence ID" value="VFQ70660.1"/>
    <property type="molecule type" value="Genomic_DNA"/>
</dbReference>
<proteinExistence type="predicted"/>
<sequence length="69" mass="7874">METVNHLKLGVTMSSLLQNIQIVSCYVHFYHLQYSSNNNDVRLAADTKVWNIRECELTEGSSRNATLDT</sequence>